<dbReference type="Pfam" id="PF00550">
    <property type="entry name" value="PP-binding"/>
    <property type="match status" value="2"/>
</dbReference>
<protein>
    <submittedName>
        <fullName evidence="8">Putative nonribosomal peptide synthase</fullName>
    </submittedName>
</protein>
<dbReference type="Gene3D" id="3.30.300.30">
    <property type="match status" value="2"/>
</dbReference>
<dbReference type="SMART" id="SM00823">
    <property type="entry name" value="PKS_PP"/>
    <property type="match status" value="2"/>
</dbReference>
<dbReference type="NCBIfam" id="TIGR01733">
    <property type="entry name" value="AA-adenyl-dom"/>
    <property type="match status" value="2"/>
</dbReference>
<dbReference type="FunFam" id="1.10.1200.10:FF:000005">
    <property type="entry name" value="Nonribosomal peptide synthetase 1"/>
    <property type="match status" value="1"/>
</dbReference>
<comment type="caution">
    <text evidence="8">The sequence shown here is derived from an EMBL/GenBank/DDBJ whole genome shotgun (WGS) entry which is preliminary data.</text>
</comment>
<evidence type="ECO:0000256" key="2">
    <source>
        <dbReference type="ARBA" id="ARBA00022553"/>
    </source>
</evidence>
<dbReference type="CDD" id="cd19534">
    <property type="entry name" value="E_NRPS"/>
    <property type="match status" value="1"/>
</dbReference>
<dbReference type="EMBL" id="MSZS01000003">
    <property type="protein sequence ID" value="PKX95394.1"/>
    <property type="molecule type" value="Genomic_DNA"/>
</dbReference>
<dbReference type="InterPro" id="IPR006162">
    <property type="entry name" value="Ppantetheine_attach_site"/>
</dbReference>
<dbReference type="OrthoDB" id="416786at2759"/>
<dbReference type="CDD" id="cd05918">
    <property type="entry name" value="A_NRPS_SidN3_like"/>
    <property type="match status" value="2"/>
</dbReference>
<organism evidence="8 9">
    <name type="scientific">Aspergillus novofumigatus (strain IBT 16806)</name>
    <dbReference type="NCBI Taxonomy" id="1392255"/>
    <lineage>
        <taxon>Eukaryota</taxon>
        <taxon>Fungi</taxon>
        <taxon>Dikarya</taxon>
        <taxon>Ascomycota</taxon>
        <taxon>Pezizomycotina</taxon>
        <taxon>Eurotiomycetes</taxon>
        <taxon>Eurotiomycetidae</taxon>
        <taxon>Eurotiales</taxon>
        <taxon>Aspergillaceae</taxon>
        <taxon>Aspergillus</taxon>
        <taxon>Aspergillus subgen. Fumigati</taxon>
    </lineage>
</organism>
<dbReference type="SUPFAM" id="SSF47336">
    <property type="entry name" value="ACP-like"/>
    <property type="match status" value="2"/>
</dbReference>
<dbReference type="GO" id="GO:0044550">
    <property type="term" value="P:secondary metabolite biosynthetic process"/>
    <property type="evidence" value="ECO:0007669"/>
    <property type="project" value="TreeGrafter"/>
</dbReference>
<evidence type="ECO:0000256" key="5">
    <source>
        <dbReference type="ARBA" id="ARBA00029454"/>
    </source>
</evidence>
<keyword evidence="3" id="KW-0436">Ligase</keyword>
<dbReference type="InterPro" id="IPR023213">
    <property type="entry name" value="CAT-like_dom_sf"/>
</dbReference>
<evidence type="ECO:0000259" key="7">
    <source>
        <dbReference type="PROSITE" id="PS50075"/>
    </source>
</evidence>
<comment type="similarity">
    <text evidence="5">Belongs to the NRP synthetase family.</text>
</comment>
<evidence type="ECO:0000256" key="4">
    <source>
        <dbReference type="ARBA" id="ARBA00022737"/>
    </source>
</evidence>
<dbReference type="InterPro" id="IPR010071">
    <property type="entry name" value="AA_adenyl_dom"/>
</dbReference>
<dbReference type="OMA" id="RIAMEGH"/>
<reference evidence="9" key="1">
    <citation type="journal article" date="2018" name="Proc. Natl. Acad. Sci. U.S.A.">
        <title>Linking secondary metabolites to gene clusters through genome sequencing of six diverse Aspergillus species.</title>
        <authorList>
            <person name="Kaerboelling I."/>
            <person name="Vesth T.C."/>
            <person name="Frisvad J.C."/>
            <person name="Nybo J.L."/>
            <person name="Theobald S."/>
            <person name="Kuo A."/>
            <person name="Bowyer P."/>
            <person name="Matsuda Y."/>
            <person name="Mondo S."/>
            <person name="Lyhne E.K."/>
            <person name="Kogle M.E."/>
            <person name="Clum A."/>
            <person name="Lipzen A."/>
            <person name="Salamov A."/>
            <person name="Ngan C.Y."/>
            <person name="Daum C."/>
            <person name="Chiniquy J."/>
            <person name="Barry K."/>
            <person name="LaButti K."/>
            <person name="Haridas S."/>
            <person name="Simmons B.A."/>
            <person name="Magnuson J.K."/>
            <person name="Mortensen U.H."/>
            <person name="Larsen T.O."/>
            <person name="Grigoriev I.V."/>
            <person name="Baker S.E."/>
            <person name="Andersen M.R."/>
        </authorList>
    </citation>
    <scope>NUCLEOTIDE SEQUENCE [LARGE SCALE GENOMIC DNA]</scope>
    <source>
        <strain evidence="9">IBT 16806</strain>
    </source>
</reference>
<dbReference type="SUPFAM" id="SSF56801">
    <property type="entry name" value="Acetyl-CoA synthetase-like"/>
    <property type="match status" value="2"/>
</dbReference>
<dbReference type="InterPro" id="IPR042099">
    <property type="entry name" value="ANL_N_sf"/>
</dbReference>
<dbReference type="GeneID" id="36531339"/>
<dbReference type="GO" id="GO:0043041">
    <property type="term" value="P:amino acid activation for nonribosomal peptide biosynthetic process"/>
    <property type="evidence" value="ECO:0007669"/>
    <property type="project" value="TreeGrafter"/>
</dbReference>
<dbReference type="Gene3D" id="3.40.50.12780">
    <property type="entry name" value="N-terminal domain of ligase-like"/>
    <property type="match status" value="2"/>
</dbReference>
<sequence>MTTQNGARTQVDGGAICFFPTMTRPDMQSITFDNHLVQKLMAIPNARDAGVHLLLAGLWALALRQYAEVDTARFDVSTSISASGKGSGGTKRIFSSSLSPSDPVSSLFDIRNWDIRFVDQKHSDSFNTGVFVIENQNGRCLLDVEYHDINLLLQSNRTSAELSLVYRSSAIAGTYARHLADGIAQAIASISENPNQSIGEVDFCCSLQKAQVITWQNARIIQPDRSFLFEFISRNATVHGDTLAVDSWDGQFTYAELEELSTVMATRFQERGIGSGDLVPVCFEKTKWAIAAMLAINKTGAAFVPLDPAYPQSRLETIIQKTQARVALASPTTESILRPLGLPLLVISDSILSCCLLHSKRYTAPNSAVAPAYCFFTSGSTGDPKGCEMSHVAFASIATHARSLRLSQKSRSLQFASFCFGASLLEIWCTLIVGGTLCIPSDHDRLNSLGEFMTKMRINWAFITPTVLASISPDNFNNLHLFVAGEPIGERDIRAWAPRARLFQAYGLTEWAGIFAVSRQIRTPEDRKSIGHPVNARAWIVDPLDHQKLAPIGAVGELVIEGPSLAQGYRGDPERTAAVFLQRPPWLTLPALSKDGSSLRVYKTGDLVRYAEDGSLVYVRRKDNQVKIHGQRLEIGEVEYHVRQLFPQAKMVIVMVHEPSDAGSHQRNLVALTLHPPNNGHTGFSHGKLGFAEVDQEYQSKVEHVRNGLRSRLPAFMIPQLFLPLSQIPTTITGKADRRSLCRDVNKLSYAQLHGLTTQVVSTRTAQGKAEEAIHAAVCDVLGLVPEHFGMHDNFFHLGGNSASAMKLTMSARRQGLRLTIRDVFNHPVLAELASAANLSNGCERPAVRTMELLEPESVSELKQLAVSQCRIGEDIIEDIYPSTALQEGLVAMTARDPSLCKARVICKLRSNVRIDALTAAWERVVQLNDVLRTRFILSASHGTLQVVCKEPFSWARAQNLEDCIQQSDALVHRVGDNLVHAYIIPDGKDADSASAFVFVAHHALCDQWSIRLLLDQLTAAYGHSNLPSNRFSAFIRYLMNKKSHFKDYWISQFQGLEAVAFPPLPSPSYTPVASEKFDFGMNLLGNSNKQITTASYIKLAWAVVTSCNTGSIDTVFGITVNGRGATVDGVGEMTGPTIATIPQRIKLLPDQTVTSVLAEIQAHSLEVIPFEQAGLQNIQRYSPEARSACMFQSQLIIQPCPPSPPDLFEACDFSATQTGGFSAYGLSIECQMTHHDRHCEVTATFDPDMISRQRVQRLLQHLELVLQEVMADPSRKIGDLPRMSRQDWDQIQRWSGTLRPVLRQCVHDIVEERYLEYPNACAVSAPDGDLSYAELIHSANAVAAELLAHGVEPGKYIPVLFEKCKWSPVAMLGILKAGAAFVLLDPSYPPQRLQAICEGLKSKVVLCSKSMSEKAVSLAPTAIAIHENAAFRADDPSATLPVVSPEDPAYVVFTSGSTGTPKGAVIDHQAYCSSAVAHNRAHFLDSDSRVLQYASYAFDVSIMETLSTLMAGGCVCILSDLERHDHFADSVQRLAVTHAFLTPSTARLLMQRKLPSLRVLVMGGEAMSPADRNYWMKRVRLMNEYGIAECSVASTIRKISDVEQRDIGFPMGVVAWIADQRDHERLVAIGAIGELLLEGHSVGRGYLDNPEATRQAFIEQPRWLRAVRDGKPSRVYKTGDLVQYNEDGSLNFIGRKDSQIKIRGQRFELEEVEQHLRRIDEIQEVTAVVAAPSDRPTQPYLVAFIVPRASKSFCVHSAKALITPPTEEFRHLAAAIQSKLHSILPGHMVPSIYLPVTLMPKTSSDKVDRCRLKEEVGKRSWSDLQAYSVSNTPRRAPSTGVEQDLQRVWAQILGVPRDSIGVEDSFFHLGGDSITAMQVVAEARSRGLEHSIQDINQLKSIEAIAKKIGVVSTIAHVVQDEVTDELFGLTPIQEFFFEMYPEGTCRFNQNILVHFQKPVADSNVERAAIKLVRNHAILRARYARQSDGSWKQFLTGYTEQCFRFSAHKINSVQEMRHIIGQSQTSLDPEHGPVFTVDLFEHDGQQSLFMIGHQLVLDLVSWRIILADMEAMILEPQHEPQLTTSFQTWARLQAEYGARHLEPPPVQQLCSIDEPSMRKFWGAVNNANTRGDSKTRLVRLSEELTNNVFGPTSQALDVQPVELLHAAILFSFVQTFPHRPAPCIFGKAHGRETWDSSIDVTRTIGWFTTLWPVAAQVSLLDSLETVVRTVRQARRAMDMHGWKHFTSIYHNTQQEKCSAGMQLMEITFNYAGKFQQVEQDGALFRMEPMAKQNLFDGAGELGRWAMLEINSVILNGMLEFHVTYNRGTDEARVLSPWMDNLVKCLEGLASGFA</sequence>
<dbReference type="InterPro" id="IPR020806">
    <property type="entry name" value="PKS_PP-bd"/>
</dbReference>
<dbReference type="FunFam" id="3.30.300.30:FF:000015">
    <property type="entry name" value="Nonribosomal peptide synthase SidD"/>
    <property type="match status" value="2"/>
</dbReference>
<dbReference type="PROSITE" id="PS50075">
    <property type="entry name" value="CARRIER"/>
    <property type="match status" value="2"/>
</dbReference>
<dbReference type="RefSeq" id="XP_024683989.1">
    <property type="nucleotide sequence ID" value="XM_024824014.1"/>
</dbReference>
<evidence type="ECO:0000256" key="6">
    <source>
        <dbReference type="SAM" id="MobiDB-lite"/>
    </source>
</evidence>
<dbReference type="FunFam" id="3.40.50.12780:FF:000014">
    <property type="entry name" value="Nonribosomal peptide synthetase 1"/>
    <property type="match status" value="1"/>
</dbReference>
<dbReference type="Pfam" id="PF00668">
    <property type="entry name" value="Condensation"/>
    <property type="match status" value="2"/>
</dbReference>
<keyword evidence="1" id="KW-0596">Phosphopantetheine</keyword>
<dbReference type="InterPro" id="IPR045851">
    <property type="entry name" value="AMP-bd_C_sf"/>
</dbReference>
<feature type="domain" description="Carrier" evidence="7">
    <location>
        <begin position="1837"/>
        <end position="1913"/>
    </location>
</feature>
<dbReference type="InterPro" id="IPR009081">
    <property type="entry name" value="PP-bd_ACP"/>
</dbReference>
<dbReference type="InterPro" id="IPR036736">
    <property type="entry name" value="ACP-like_sf"/>
</dbReference>
<dbReference type="VEuPathDB" id="FungiDB:P174DRAFT_404104"/>
<dbReference type="GO" id="GO:0005737">
    <property type="term" value="C:cytoplasm"/>
    <property type="evidence" value="ECO:0007669"/>
    <property type="project" value="TreeGrafter"/>
</dbReference>
<feature type="domain" description="Carrier" evidence="7">
    <location>
        <begin position="768"/>
        <end position="841"/>
    </location>
</feature>
<evidence type="ECO:0000256" key="1">
    <source>
        <dbReference type="ARBA" id="ARBA00022450"/>
    </source>
</evidence>
<dbReference type="PROSITE" id="PS00455">
    <property type="entry name" value="AMP_BINDING"/>
    <property type="match status" value="1"/>
</dbReference>
<dbReference type="GO" id="GO:0031177">
    <property type="term" value="F:phosphopantetheine binding"/>
    <property type="evidence" value="ECO:0007669"/>
    <property type="project" value="InterPro"/>
</dbReference>
<dbReference type="PANTHER" id="PTHR45527:SF1">
    <property type="entry name" value="FATTY ACID SYNTHASE"/>
    <property type="match status" value="1"/>
</dbReference>
<dbReference type="STRING" id="1392255.A0A2I1CCP9"/>
<dbReference type="FunFam" id="3.30.559.10:FF:000016">
    <property type="entry name" value="Nonribosomal peptide synthase Pes1"/>
    <property type="match status" value="1"/>
</dbReference>
<name>A0A2I1CCP9_ASPN1</name>
<gene>
    <name evidence="8" type="ORF">P174DRAFT_404104</name>
</gene>
<dbReference type="PANTHER" id="PTHR45527">
    <property type="entry name" value="NONRIBOSOMAL PEPTIDE SYNTHETASE"/>
    <property type="match status" value="1"/>
</dbReference>
<evidence type="ECO:0000256" key="3">
    <source>
        <dbReference type="ARBA" id="ARBA00022598"/>
    </source>
</evidence>
<accession>A0A2I1CCP9</accession>
<dbReference type="GO" id="GO:0016874">
    <property type="term" value="F:ligase activity"/>
    <property type="evidence" value="ECO:0007669"/>
    <property type="project" value="UniProtKB-KW"/>
</dbReference>
<dbReference type="CDD" id="cd19545">
    <property type="entry name" value="FUM14_C_NRPS-like"/>
    <property type="match status" value="1"/>
</dbReference>
<dbReference type="Gene3D" id="1.10.1200.10">
    <property type="entry name" value="ACP-like"/>
    <property type="match status" value="2"/>
</dbReference>
<feature type="region of interest" description="Disordered" evidence="6">
    <location>
        <begin position="81"/>
        <end position="101"/>
    </location>
</feature>
<evidence type="ECO:0000313" key="8">
    <source>
        <dbReference type="EMBL" id="PKX95394.1"/>
    </source>
</evidence>
<keyword evidence="4" id="KW-0677">Repeat</keyword>
<proteinExistence type="inferred from homology"/>
<dbReference type="Proteomes" id="UP000234474">
    <property type="component" value="Unassembled WGS sequence"/>
</dbReference>
<dbReference type="Pfam" id="PF00501">
    <property type="entry name" value="AMP-binding"/>
    <property type="match status" value="2"/>
</dbReference>
<dbReference type="Gene3D" id="3.30.559.30">
    <property type="entry name" value="Nonribosomal peptide synthetase, condensation domain"/>
    <property type="match status" value="2"/>
</dbReference>
<evidence type="ECO:0000313" key="9">
    <source>
        <dbReference type="Proteomes" id="UP000234474"/>
    </source>
</evidence>
<dbReference type="SUPFAM" id="SSF52777">
    <property type="entry name" value="CoA-dependent acyltransferases"/>
    <property type="match status" value="4"/>
</dbReference>
<keyword evidence="2" id="KW-0597">Phosphoprotein</keyword>
<keyword evidence="9" id="KW-1185">Reference proteome</keyword>
<dbReference type="InterPro" id="IPR001242">
    <property type="entry name" value="Condensation_dom"/>
</dbReference>
<dbReference type="FunFam" id="3.30.559.30:FF:000002">
    <property type="entry name" value="Nonribosomal peptide synthase Pes1"/>
    <property type="match status" value="1"/>
</dbReference>
<dbReference type="Gene3D" id="3.30.559.10">
    <property type="entry name" value="Chloramphenicol acetyltransferase-like domain"/>
    <property type="match status" value="2"/>
</dbReference>
<dbReference type="PROSITE" id="PS00012">
    <property type="entry name" value="PHOSPHOPANTETHEINE"/>
    <property type="match status" value="1"/>
</dbReference>
<dbReference type="InterPro" id="IPR000873">
    <property type="entry name" value="AMP-dep_synth/lig_dom"/>
</dbReference>
<dbReference type="InterPro" id="IPR020845">
    <property type="entry name" value="AMP-binding_CS"/>
</dbReference>